<accession>A0ACB7UFY2</accession>
<dbReference type="EMBL" id="CM037026">
    <property type="protein sequence ID" value="KAH7659237.1"/>
    <property type="molecule type" value="Genomic_DNA"/>
</dbReference>
<sequence length="59" mass="6477">MAGKETLIAGDRSSPPPSPIFSSASAFLLFSGRFPSRDVADRSEWALLDYQSSDERIKD</sequence>
<protein>
    <submittedName>
        <fullName evidence="1">Uncharacterized protein</fullName>
    </submittedName>
</protein>
<organism evidence="1 2">
    <name type="scientific">Dioscorea alata</name>
    <name type="common">Purple yam</name>
    <dbReference type="NCBI Taxonomy" id="55571"/>
    <lineage>
        <taxon>Eukaryota</taxon>
        <taxon>Viridiplantae</taxon>
        <taxon>Streptophyta</taxon>
        <taxon>Embryophyta</taxon>
        <taxon>Tracheophyta</taxon>
        <taxon>Spermatophyta</taxon>
        <taxon>Magnoliopsida</taxon>
        <taxon>Liliopsida</taxon>
        <taxon>Dioscoreales</taxon>
        <taxon>Dioscoreaceae</taxon>
        <taxon>Dioscorea</taxon>
    </lineage>
</organism>
<keyword evidence="2" id="KW-1185">Reference proteome</keyword>
<gene>
    <name evidence="1" type="ORF">IHE45_16G019300</name>
</gene>
<comment type="caution">
    <text evidence="1">The sequence shown here is derived from an EMBL/GenBank/DDBJ whole genome shotgun (WGS) entry which is preliminary data.</text>
</comment>
<name>A0ACB7UFY2_DIOAL</name>
<dbReference type="Proteomes" id="UP000827976">
    <property type="component" value="Chromosome 16"/>
</dbReference>
<evidence type="ECO:0000313" key="2">
    <source>
        <dbReference type="Proteomes" id="UP000827976"/>
    </source>
</evidence>
<evidence type="ECO:0000313" key="1">
    <source>
        <dbReference type="EMBL" id="KAH7659237.1"/>
    </source>
</evidence>
<proteinExistence type="predicted"/>
<reference evidence="2" key="1">
    <citation type="journal article" date="2022" name="Nat. Commun.">
        <title>Chromosome evolution and the genetic basis of agronomically important traits in greater yam.</title>
        <authorList>
            <person name="Bredeson J.V."/>
            <person name="Lyons J.B."/>
            <person name="Oniyinde I.O."/>
            <person name="Okereke N.R."/>
            <person name="Kolade O."/>
            <person name="Nnabue I."/>
            <person name="Nwadili C.O."/>
            <person name="Hribova E."/>
            <person name="Parker M."/>
            <person name="Nwogha J."/>
            <person name="Shu S."/>
            <person name="Carlson J."/>
            <person name="Kariba R."/>
            <person name="Muthemba S."/>
            <person name="Knop K."/>
            <person name="Barton G.J."/>
            <person name="Sherwood A.V."/>
            <person name="Lopez-Montes A."/>
            <person name="Asiedu R."/>
            <person name="Jamnadass R."/>
            <person name="Muchugi A."/>
            <person name="Goodstein D."/>
            <person name="Egesi C.N."/>
            <person name="Featherston J."/>
            <person name="Asfaw A."/>
            <person name="Simpson G.G."/>
            <person name="Dolezel J."/>
            <person name="Hendre P.S."/>
            <person name="Van Deynze A."/>
            <person name="Kumar P.L."/>
            <person name="Obidiegwu J.E."/>
            <person name="Bhattacharjee R."/>
            <person name="Rokhsar D.S."/>
        </authorList>
    </citation>
    <scope>NUCLEOTIDE SEQUENCE [LARGE SCALE GENOMIC DNA]</scope>
    <source>
        <strain evidence="2">cv. TDa95/00328</strain>
    </source>
</reference>